<feature type="transmembrane region" description="Helical" evidence="5">
    <location>
        <begin position="279"/>
        <end position="304"/>
    </location>
</feature>
<dbReference type="InterPro" id="IPR020846">
    <property type="entry name" value="MFS_dom"/>
</dbReference>
<protein>
    <submittedName>
        <fullName evidence="8">OFA family MFS transporter</fullName>
    </submittedName>
</protein>
<feature type="transmembrane region" description="Helical" evidence="5">
    <location>
        <begin position="30"/>
        <end position="48"/>
    </location>
</feature>
<feature type="transmembrane region" description="Helical" evidence="5">
    <location>
        <begin position="86"/>
        <end position="106"/>
    </location>
</feature>
<reference evidence="9" key="1">
    <citation type="journal article" date="2019" name="Int. J. Syst. Evol. Microbiol.">
        <title>The Global Catalogue of Microorganisms (GCM) 10K type strain sequencing project: providing services to taxonomists for standard genome sequencing and annotation.</title>
        <authorList>
            <consortium name="The Broad Institute Genomics Platform"/>
            <consortium name="The Broad Institute Genome Sequencing Center for Infectious Disease"/>
            <person name="Wu L."/>
            <person name="Ma J."/>
        </authorList>
    </citation>
    <scope>NUCLEOTIDE SEQUENCE [LARGE SCALE GENOMIC DNA]</scope>
    <source>
        <strain evidence="9">JCM 17137</strain>
    </source>
</reference>
<evidence type="ECO:0000256" key="4">
    <source>
        <dbReference type="ARBA" id="ARBA00023136"/>
    </source>
</evidence>
<dbReference type="EMBL" id="BAABDD010000008">
    <property type="protein sequence ID" value="GAA3741517.1"/>
    <property type="molecule type" value="Genomic_DNA"/>
</dbReference>
<comment type="subcellular location">
    <subcellularLocation>
        <location evidence="1">Cell membrane</location>
        <topology evidence="1">Multi-pass membrane protein</topology>
    </subcellularLocation>
</comment>
<dbReference type="InterPro" id="IPR036259">
    <property type="entry name" value="MFS_trans_sf"/>
</dbReference>
<accession>A0ABP7FK35</accession>
<feature type="domain" description="Major facilitator superfamily (MFS) profile" evidence="7">
    <location>
        <begin position="1"/>
        <end position="371"/>
    </location>
</feature>
<name>A0ABP7FK35_9ACTN</name>
<dbReference type="SUPFAM" id="SSF103473">
    <property type="entry name" value="MFS general substrate transporter"/>
    <property type="match status" value="1"/>
</dbReference>
<feature type="transmembrane region" description="Helical" evidence="5">
    <location>
        <begin position="253"/>
        <end position="273"/>
    </location>
</feature>
<evidence type="ECO:0000313" key="8">
    <source>
        <dbReference type="EMBL" id="GAA3741517.1"/>
    </source>
</evidence>
<evidence type="ECO:0000256" key="3">
    <source>
        <dbReference type="ARBA" id="ARBA00022989"/>
    </source>
</evidence>
<feature type="transmembrane region" description="Helical" evidence="5">
    <location>
        <begin position="225"/>
        <end position="246"/>
    </location>
</feature>
<organism evidence="8 9">
    <name type="scientific">Salinactinospora qingdaonensis</name>
    <dbReference type="NCBI Taxonomy" id="702744"/>
    <lineage>
        <taxon>Bacteria</taxon>
        <taxon>Bacillati</taxon>
        <taxon>Actinomycetota</taxon>
        <taxon>Actinomycetes</taxon>
        <taxon>Streptosporangiales</taxon>
        <taxon>Nocardiopsidaceae</taxon>
        <taxon>Salinactinospora</taxon>
    </lineage>
</organism>
<keyword evidence="3 5" id="KW-1133">Transmembrane helix</keyword>
<gene>
    <name evidence="8" type="ORF">GCM10022402_21660</name>
</gene>
<dbReference type="InterPro" id="IPR011701">
    <property type="entry name" value="MFS"/>
</dbReference>
<evidence type="ECO:0000259" key="7">
    <source>
        <dbReference type="PROSITE" id="PS50850"/>
    </source>
</evidence>
<evidence type="ECO:0000256" key="5">
    <source>
        <dbReference type="SAM" id="Phobius"/>
    </source>
</evidence>
<keyword evidence="2 5" id="KW-0812">Transmembrane</keyword>
<sequence length="371" mass="38612">MALFVAFGLAYSYGQFFVAMAADFGAPSTAGGTVFSVTSLVFFCLGVGSGPLADRVGPRLLLGAATVLIASGLIATSYTQELWQAYLAYGIGIGLGVGCVYVPIVTATGRWFERRRSLATGFVVSGIGLGTVIVPPVSAWLVESYGWPTAYRCYAVAICAVLLLATALMANPPPSREPGSRNAADRRRRRRRFLLFYTSALLTNIGLYVPFVYLSPAARDLGVEAVTAAALVSTIGLASVFGRIALGALADRVSTLVLYRACSIVIALSFWIWGAASNYAVLLVFSIVLGLGYGGYIALTSVVLSQQFGLTDLGRLLGLTYTAVGIGSAAGPALLGALLSTTGSYTPGLLLLALLALAGAVAISLFRDRAT</sequence>
<dbReference type="PROSITE" id="PS50850">
    <property type="entry name" value="MFS"/>
    <property type="match status" value="1"/>
</dbReference>
<feature type="signal peptide" evidence="6">
    <location>
        <begin position="1"/>
        <end position="21"/>
    </location>
</feature>
<comment type="caution">
    <text evidence="8">The sequence shown here is derived from an EMBL/GenBank/DDBJ whole genome shotgun (WGS) entry which is preliminary data.</text>
</comment>
<evidence type="ECO:0000256" key="2">
    <source>
        <dbReference type="ARBA" id="ARBA00022692"/>
    </source>
</evidence>
<keyword evidence="4 5" id="KW-0472">Membrane</keyword>
<dbReference type="PANTHER" id="PTHR11360:SF284">
    <property type="entry name" value="EG:103B4.3 PROTEIN-RELATED"/>
    <property type="match status" value="1"/>
</dbReference>
<keyword evidence="9" id="KW-1185">Reference proteome</keyword>
<feature type="transmembrane region" description="Helical" evidence="5">
    <location>
        <begin position="316"/>
        <end position="339"/>
    </location>
</feature>
<evidence type="ECO:0000256" key="1">
    <source>
        <dbReference type="ARBA" id="ARBA00004651"/>
    </source>
</evidence>
<evidence type="ECO:0000256" key="6">
    <source>
        <dbReference type="SAM" id="SignalP"/>
    </source>
</evidence>
<evidence type="ECO:0000313" key="9">
    <source>
        <dbReference type="Proteomes" id="UP001500908"/>
    </source>
</evidence>
<feature type="chain" id="PRO_5045392437" evidence="6">
    <location>
        <begin position="22"/>
        <end position="371"/>
    </location>
</feature>
<feature type="transmembrane region" description="Helical" evidence="5">
    <location>
        <begin position="345"/>
        <end position="366"/>
    </location>
</feature>
<proteinExistence type="predicted"/>
<feature type="transmembrane region" description="Helical" evidence="5">
    <location>
        <begin position="193"/>
        <end position="213"/>
    </location>
</feature>
<dbReference type="PANTHER" id="PTHR11360">
    <property type="entry name" value="MONOCARBOXYLATE TRANSPORTER"/>
    <property type="match status" value="1"/>
</dbReference>
<feature type="transmembrane region" description="Helical" evidence="5">
    <location>
        <begin position="154"/>
        <end position="172"/>
    </location>
</feature>
<dbReference type="Gene3D" id="1.20.1250.20">
    <property type="entry name" value="MFS general substrate transporter like domains"/>
    <property type="match status" value="2"/>
</dbReference>
<dbReference type="Proteomes" id="UP001500908">
    <property type="component" value="Unassembled WGS sequence"/>
</dbReference>
<keyword evidence="6" id="KW-0732">Signal</keyword>
<feature type="transmembrane region" description="Helical" evidence="5">
    <location>
        <begin position="60"/>
        <end position="80"/>
    </location>
</feature>
<dbReference type="InterPro" id="IPR050327">
    <property type="entry name" value="Proton-linked_MCT"/>
</dbReference>
<dbReference type="Pfam" id="PF07690">
    <property type="entry name" value="MFS_1"/>
    <property type="match status" value="1"/>
</dbReference>
<feature type="transmembrane region" description="Helical" evidence="5">
    <location>
        <begin position="118"/>
        <end position="142"/>
    </location>
</feature>